<name>A0AAW9CKX2_BURTH</name>
<gene>
    <name evidence="1" type="ORF">C7S16_4597</name>
</gene>
<comment type="caution">
    <text evidence="1">The sequence shown here is derived from an EMBL/GenBank/DDBJ whole genome shotgun (WGS) entry which is preliminary data.</text>
</comment>
<reference evidence="1" key="1">
    <citation type="submission" date="2018-08" db="EMBL/GenBank/DDBJ databases">
        <title>Identification of Burkholderia cepacia strains that express a Burkholderia pseudomallei-like capsular polysaccharide.</title>
        <authorList>
            <person name="Burtnick M.N."/>
            <person name="Vongsouvath M."/>
            <person name="Newton P."/>
            <person name="Wuthiekanun V."/>
            <person name="Limmathurotsakul D."/>
            <person name="Brett P.J."/>
            <person name="Chantratita N."/>
            <person name="Dance D.A."/>
        </authorList>
    </citation>
    <scope>NUCLEOTIDE SEQUENCE</scope>
    <source>
        <strain evidence="1">SBXCC001</strain>
    </source>
</reference>
<organism evidence="1 2">
    <name type="scientific">Burkholderia thailandensis</name>
    <dbReference type="NCBI Taxonomy" id="57975"/>
    <lineage>
        <taxon>Bacteria</taxon>
        <taxon>Pseudomonadati</taxon>
        <taxon>Pseudomonadota</taxon>
        <taxon>Betaproteobacteria</taxon>
        <taxon>Burkholderiales</taxon>
        <taxon>Burkholderiaceae</taxon>
        <taxon>Burkholderia</taxon>
        <taxon>pseudomallei group</taxon>
    </lineage>
</organism>
<accession>A0AAW9CKX2</accession>
<evidence type="ECO:0008006" key="3">
    <source>
        <dbReference type="Google" id="ProtNLM"/>
    </source>
</evidence>
<sequence>MRTPFPPHFSHVFANACQPVSRDFVRQYPEIIGNYFDPGAKRFSPLELFLFDRIIVLSALHSKMAPGWRRDARCLCKVNDGNCPLCHTRVRFRY</sequence>
<dbReference type="AlphaFoldDB" id="A0AAW9CKX2"/>
<evidence type="ECO:0000313" key="1">
    <source>
        <dbReference type="EMBL" id="MDW9251264.1"/>
    </source>
</evidence>
<dbReference type="EMBL" id="QXCT01000001">
    <property type="protein sequence ID" value="MDW9251264.1"/>
    <property type="molecule type" value="Genomic_DNA"/>
</dbReference>
<proteinExistence type="predicted"/>
<dbReference type="Proteomes" id="UP001272137">
    <property type="component" value="Unassembled WGS sequence"/>
</dbReference>
<evidence type="ECO:0000313" key="2">
    <source>
        <dbReference type="Proteomes" id="UP001272137"/>
    </source>
</evidence>
<protein>
    <recommendedName>
        <fullName evidence="3">Transposase</fullName>
    </recommendedName>
</protein>